<dbReference type="SMART" id="SM01321">
    <property type="entry name" value="Y1_Tnp"/>
    <property type="match status" value="1"/>
</dbReference>
<evidence type="ECO:0000313" key="2">
    <source>
        <dbReference type="EMBL" id="ODN65439.1"/>
    </source>
</evidence>
<name>A0A1E3GN19_9GAMM</name>
<dbReference type="InterPro" id="IPR052715">
    <property type="entry name" value="RAYT_transposase"/>
</dbReference>
<proteinExistence type="predicted"/>
<dbReference type="EMBL" id="MCRI01000070">
    <property type="protein sequence ID" value="ODN65439.1"/>
    <property type="molecule type" value="Genomic_DNA"/>
</dbReference>
<reference evidence="2 3" key="1">
    <citation type="submission" date="2016-07" db="EMBL/GenBank/DDBJ databases">
        <title>Draft Genome Sequence of Methylophaga muralis Bur 1.</title>
        <authorList>
            <person name="Vasilenko O.V."/>
            <person name="Doronina N.V."/>
            <person name="Shmareva M.N."/>
            <person name="Tarlachkov S.V."/>
            <person name="Mustakhimov I."/>
            <person name="Trotsenko Y.A."/>
        </authorList>
    </citation>
    <scope>NUCLEOTIDE SEQUENCE [LARGE SCALE GENOMIC DNA]</scope>
    <source>
        <strain evidence="2 3">Bur 1</strain>
    </source>
</reference>
<dbReference type="PATRIC" id="fig|291169.3.peg.2802"/>
<dbReference type="PANTHER" id="PTHR36966">
    <property type="entry name" value="REP-ASSOCIATED TYROSINE TRANSPOSASE"/>
    <property type="match status" value="1"/>
</dbReference>
<dbReference type="Pfam" id="PF01797">
    <property type="entry name" value="Y1_Tnp"/>
    <property type="match status" value="1"/>
</dbReference>
<dbReference type="STRING" id="291169.A9E74_02768"/>
<sequence length="176" mass="21032">MRYRRADVAGATYFFTVNLLNRKQTLLTNHIDTLRSCIKTVKQRHPFHIDAMVILPDHLHAIWTLPPGDSDFAKRWMLIKTAFSRLLPKHEIINQSRKSKRERGIWQRRYWEHLIRDDLDYQRHVDYIHYNPVKHSYVDKAVDWPYSSIHRFIEKGIISSDWGVGETMNDLDMGEC</sequence>
<dbReference type="InterPro" id="IPR036515">
    <property type="entry name" value="Transposase_17_sf"/>
</dbReference>
<dbReference type="SUPFAM" id="SSF143422">
    <property type="entry name" value="Transposase IS200-like"/>
    <property type="match status" value="1"/>
</dbReference>
<dbReference type="GO" id="GO:0043565">
    <property type="term" value="F:sequence-specific DNA binding"/>
    <property type="evidence" value="ECO:0007669"/>
    <property type="project" value="TreeGrafter"/>
</dbReference>
<comment type="caution">
    <text evidence="2">The sequence shown here is derived from an EMBL/GenBank/DDBJ whole genome shotgun (WGS) entry which is preliminary data.</text>
</comment>
<accession>A0A1E3GN19</accession>
<dbReference type="GO" id="GO:0004803">
    <property type="term" value="F:transposase activity"/>
    <property type="evidence" value="ECO:0007669"/>
    <property type="project" value="InterPro"/>
</dbReference>
<dbReference type="GO" id="GO:0006313">
    <property type="term" value="P:DNA transposition"/>
    <property type="evidence" value="ECO:0007669"/>
    <property type="project" value="InterPro"/>
</dbReference>
<dbReference type="Proteomes" id="UP000094379">
    <property type="component" value="Unassembled WGS sequence"/>
</dbReference>
<gene>
    <name evidence="2" type="ORF">A9E74_02768</name>
</gene>
<protein>
    <submittedName>
        <fullName evidence="2">Transposase IS200 like protein</fullName>
    </submittedName>
</protein>
<dbReference type="AlphaFoldDB" id="A0A1E3GN19"/>
<feature type="domain" description="Transposase IS200-like" evidence="1">
    <location>
        <begin position="8"/>
        <end position="131"/>
    </location>
</feature>
<evidence type="ECO:0000259" key="1">
    <source>
        <dbReference type="SMART" id="SM01321"/>
    </source>
</evidence>
<evidence type="ECO:0000313" key="3">
    <source>
        <dbReference type="Proteomes" id="UP000094379"/>
    </source>
</evidence>
<dbReference type="InterPro" id="IPR002686">
    <property type="entry name" value="Transposase_17"/>
</dbReference>
<dbReference type="NCBIfam" id="NF047646">
    <property type="entry name" value="REP_Tyr_transpos"/>
    <property type="match status" value="1"/>
</dbReference>
<dbReference type="PANTHER" id="PTHR36966:SF1">
    <property type="entry name" value="REP-ASSOCIATED TYROSINE TRANSPOSASE"/>
    <property type="match status" value="1"/>
</dbReference>
<dbReference type="RefSeq" id="WP_069297111.1">
    <property type="nucleotide sequence ID" value="NZ_MCRI01000070.1"/>
</dbReference>
<organism evidence="2 3">
    <name type="scientific">Methylophaga muralis</name>
    <dbReference type="NCBI Taxonomy" id="291169"/>
    <lineage>
        <taxon>Bacteria</taxon>
        <taxon>Pseudomonadati</taxon>
        <taxon>Pseudomonadota</taxon>
        <taxon>Gammaproteobacteria</taxon>
        <taxon>Thiotrichales</taxon>
        <taxon>Piscirickettsiaceae</taxon>
        <taxon>Methylophaga</taxon>
    </lineage>
</organism>
<dbReference type="Gene3D" id="3.30.70.1290">
    <property type="entry name" value="Transposase IS200-like"/>
    <property type="match status" value="1"/>
</dbReference>
<keyword evidence="3" id="KW-1185">Reference proteome</keyword>